<dbReference type="Pfam" id="PF24570">
    <property type="entry name" value="BACK_BPM_SPOP"/>
    <property type="match status" value="1"/>
</dbReference>
<proteinExistence type="inferred from homology"/>
<dbReference type="Pfam" id="PF22486">
    <property type="entry name" value="MATH_2"/>
    <property type="match status" value="1"/>
</dbReference>
<dbReference type="SUPFAM" id="SSF49599">
    <property type="entry name" value="TRAF domain-like"/>
    <property type="match status" value="1"/>
</dbReference>
<name>A0A2T7D9V0_9POAL</name>
<dbReference type="InterPro" id="IPR056423">
    <property type="entry name" value="BACK_BPM_SPOP"/>
</dbReference>
<evidence type="ECO:0008006" key="7">
    <source>
        <dbReference type="Google" id="ProtNLM"/>
    </source>
</evidence>
<dbReference type="OrthoDB" id="6359816at2759"/>
<evidence type="ECO:0000313" key="6">
    <source>
        <dbReference type="Proteomes" id="UP000244336"/>
    </source>
</evidence>
<gene>
    <name evidence="5" type="ORF">GQ55_6G259000</name>
</gene>
<evidence type="ECO:0000259" key="3">
    <source>
        <dbReference type="PROSITE" id="PS50097"/>
    </source>
</evidence>
<dbReference type="PANTHER" id="PTHR26379">
    <property type="entry name" value="BTB/POZ AND MATH DOMAIN-CONTAINING PROTEIN 1"/>
    <property type="match status" value="1"/>
</dbReference>
<dbReference type="CDD" id="cd00121">
    <property type="entry name" value="MATH"/>
    <property type="match status" value="1"/>
</dbReference>
<dbReference type="Gene3D" id="3.30.710.10">
    <property type="entry name" value="Potassium Channel Kv1.1, Chain A"/>
    <property type="match status" value="1"/>
</dbReference>
<accession>A0A2T7D9V0</accession>
<dbReference type="PANTHER" id="PTHR26379:SF504">
    <property type="entry name" value="OS08G0523800 PROTEIN"/>
    <property type="match status" value="1"/>
</dbReference>
<comment type="pathway">
    <text evidence="1">Protein modification; protein ubiquitination.</text>
</comment>
<dbReference type="InterPro" id="IPR002083">
    <property type="entry name" value="MATH/TRAF_dom"/>
</dbReference>
<dbReference type="SMART" id="SM00225">
    <property type="entry name" value="BTB"/>
    <property type="match status" value="1"/>
</dbReference>
<dbReference type="Gene3D" id="1.25.40.420">
    <property type="match status" value="1"/>
</dbReference>
<dbReference type="Proteomes" id="UP000244336">
    <property type="component" value="Chromosome 6"/>
</dbReference>
<evidence type="ECO:0000256" key="2">
    <source>
        <dbReference type="ARBA" id="ARBA00010846"/>
    </source>
</evidence>
<dbReference type="Gramene" id="PUZ52298">
    <property type="protein sequence ID" value="PUZ52298"/>
    <property type="gene ID" value="GQ55_6G259000"/>
</dbReference>
<protein>
    <recommendedName>
        <fullName evidence="7">BTB domain-containing protein</fullName>
    </recommendedName>
</protein>
<sequence>MAKRSRTPRLERRTIDSAFHEFRVDHEQTKHLAAGTLVSSDAFPAGGYMWRVKYFPQGFTEAEKGYVSIFFELLSKANVPAICQAFVTGKDGHPRYCADIPGVRWFPGAGGMSGCSRFVSQPDLEEHCLTEGHVTFVCAVMVTRRGSSIPVPAPDIGKHLGALLETSDGADVSFTIGDETFRAHRAVLAARSAVFRAELLGSMAEATMPNITLHDIAPATFRVMLRFVYTDALPADSELGGSPSEMMMDLLAAADRYALDRLKILCAQKLWEAVSADTVASTLAFAETYSCPELKNRCIGFFATWGNFKKAVLTKGFVQLVQQFPSVVDELRERIGS</sequence>
<dbReference type="EMBL" id="CM009754">
    <property type="protein sequence ID" value="PUZ52298.1"/>
    <property type="molecule type" value="Genomic_DNA"/>
</dbReference>
<organism evidence="5 6">
    <name type="scientific">Panicum hallii var. hallii</name>
    <dbReference type="NCBI Taxonomy" id="1504633"/>
    <lineage>
        <taxon>Eukaryota</taxon>
        <taxon>Viridiplantae</taxon>
        <taxon>Streptophyta</taxon>
        <taxon>Embryophyta</taxon>
        <taxon>Tracheophyta</taxon>
        <taxon>Spermatophyta</taxon>
        <taxon>Magnoliopsida</taxon>
        <taxon>Liliopsida</taxon>
        <taxon>Poales</taxon>
        <taxon>Poaceae</taxon>
        <taxon>PACMAD clade</taxon>
        <taxon>Panicoideae</taxon>
        <taxon>Panicodae</taxon>
        <taxon>Paniceae</taxon>
        <taxon>Panicinae</taxon>
        <taxon>Panicum</taxon>
        <taxon>Panicum sect. Panicum</taxon>
    </lineage>
</organism>
<dbReference type="SUPFAM" id="SSF54695">
    <property type="entry name" value="POZ domain"/>
    <property type="match status" value="1"/>
</dbReference>
<evidence type="ECO:0000256" key="1">
    <source>
        <dbReference type="ARBA" id="ARBA00004906"/>
    </source>
</evidence>
<dbReference type="InterPro" id="IPR008974">
    <property type="entry name" value="TRAF-like"/>
</dbReference>
<dbReference type="PROSITE" id="PS50097">
    <property type="entry name" value="BTB"/>
    <property type="match status" value="1"/>
</dbReference>
<feature type="domain" description="BTB" evidence="3">
    <location>
        <begin position="170"/>
        <end position="237"/>
    </location>
</feature>
<dbReference type="Pfam" id="PF00651">
    <property type="entry name" value="BTB"/>
    <property type="match status" value="1"/>
</dbReference>
<dbReference type="GO" id="GO:0016567">
    <property type="term" value="P:protein ubiquitination"/>
    <property type="evidence" value="ECO:0007669"/>
    <property type="project" value="InterPro"/>
</dbReference>
<dbReference type="PROSITE" id="PS50144">
    <property type="entry name" value="MATH"/>
    <property type="match status" value="1"/>
</dbReference>
<dbReference type="InterPro" id="IPR000210">
    <property type="entry name" value="BTB/POZ_dom"/>
</dbReference>
<feature type="domain" description="MATH" evidence="4">
    <location>
        <begin position="17"/>
        <end position="140"/>
    </location>
</feature>
<keyword evidence="6" id="KW-1185">Reference proteome</keyword>
<evidence type="ECO:0000313" key="5">
    <source>
        <dbReference type="EMBL" id="PUZ52298.1"/>
    </source>
</evidence>
<comment type="similarity">
    <text evidence="2">Belongs to the Tdpoz family.</text>
</comment>
<reference evidence="5 6" key="1">
    <citation type="submission" date="2018-04" db="EMBL/GenBank/DDBJ databases">
        <title>WGS assembly of Panicum hallii var. hallii HAL2.</title>
        <authorList>
            <person name="Lovell J."/>
            <person name="Jenkins J."/>
            <person name="Lowry D."/>
            <person name="Mamidi S."/>
            <person name="Sreedasyam A."/>
            <person name="Weng X."/>
            <person name="Barry K."/>
            <person name="Bonette J."/>
            <person name="Campitelli B."/>
            <person name="Daum C."/>
            <person name="Gordon S."/>
            <person name="Gould B."/>
            <person name="Lipzen A."/>
            <person name="MacQueen A."/>
            <person name="Palacio-Mejia J."/>
            <person name="Plott C."/>
            <person name="Shakirov E."/>
            <person name="Shu S."/>
            <person name="Yoshinaga Y."/>
            <person name="Zane M."/>
            <person name="Rokhsar D."/>
            <person name="Grimwood J."/>
            <person name="Schmutz J."/>
            <person name="Juenger T."/>
        </authorList>
    </citation>
    <scope>NUCLEOTIDE SEQUENCE [LARGE SCALE GENOMIC DNA]</scope>
    <source>
        <strain evidence="6">cv. HAL2</strain>
    </source>
</reference>
<dbReference type="AlphaFoldDB" id="A0A2T7D9V0"/>
<dbReference type="InterPro" id="IPR011333">
    <property type="entry name" value="SKP1/BTB/POZ_sf"/>
</dbReference>
<dbReference type="InterPro" id="IPR045005">
    <property type="entry name" value="BPM1-6"/>
</dbReference>
<evidence type="ECO:0000259" key="4">
    <source>
        <dbReference type="PROSITE" id="PS50144"/>
    </source>
</evidence>
<dbReference type="Gene3D" id="2.60.210.10">
    <property type="entry name" value="Apoptosis, Tumor Necrosis Factor Receptor Associated Protein 2, Chain A"/>
    <property type="match status" value="1"/>
</dbReference>